<reference evidence="2 3" key="1">
    <citation type="submission" date="2023-01" db="EMBL/GenBank/DDBJ databases">
        <title>Analysis of 21 Apiospora genomes using comparative genomics revels a genus with tremendous synthesis potential of carbohydrate active enzymes and secondary metabolites.</title>
        <authorList>
            <person name="Sorensen T."/>
        </authorList>
    </citation>
    <scope>NUCLEOTIDE SEQUENCE [LARGE SCALE GENOMIC DNA]</scope>
    <source>
        <strain evidence="2 3">CBS 24483</strain>
    </source>
</reference>
<proteinExistence type="predicted"/>
<dbReference type="EMBL" id="JAQQWE010000007">
    <property type="protein sequence ID" value="KAK7946698.1"/>
    <property type="molecule type" value="Genomic_DNA"/>
</dbReference>
<evidence type="ECO:0000313" key="3">
    <source>
        <dbReference type="Proteomes" id="UP001391051"/>
    </source>
</evidence>
<dbReference type="Proteomes" id="UP001391051">
    <property type="component" value="Unassembled WGS sequence"/>
</dbReference>
<accession>A0ABR1Q3X8</accession>
<evidence type="ECO:0000256" key="1">
    <source>
        <dbReference type="SAM" id="MobiDB-lite"/>
    </source>
</evidence>
<feature type="compositionally biased region" description="Basic and acidic residues" evidence="1">
    <location>
        <begin position="32"/>
        <end position="41"/>
    </location>
</feature>
<comment type="caution">
    <text evidence="2">The sequence shown here is derived from an EMBL/GenBank/DDBJ whole genome shotgun (WGS) entry which is preliminary data.</text>
</comment>
<dbReference type="GeneID" id="92080303"/>
<name>A0ABR1Q3X8_9PEZI</name>
<organism evidence="2 3">
    <name type="scientific">Apiospora aurea</name>
    <dbReference type="NCBI Taxonomy" id="335848"/>
    <lineage>
        <taxon>Eukaryota</taxon>
        <taxon>Fungi</taxon>
        <taxon>Dikarya</taxon>
        <taxon>Ascomycota</taxon>
        <taxon>Pezizomycotina</taxon>
        <taxon>Sordariomycetes</taxon>
        <taxon>Xylariomycetidae</taxon>
        <taxon>Amphisphaeriales</taxon>
        <taxon>Apiosporaceae</taxon>
        <taxon>Apiospora</taxon>
    </lineage>
</organism>
<keyword evidence="3" id="KW-1185">Reference proteome</keyword>
<sequence length="107" mass="11961">MPHNCVITASMAWEDPPERSALGQSRPASSEVDQRLPRLAKDGYRRPQSGINLKLRITVYKDLANQSGPVLEEIPSLEIKNKNRIPWRGVQEQAIPTDTVSAWIASI</sequence>
<dbReference type="RefSeq" id="XP_066696732.1">
    <property type="nucleotide sequence ID" value="XM_066847241.1"/>
</dbReference>
<feature type="region of interest" description="Disordered" evidence="1">
    <location>
        <begin position="1"/>
        <end position="41"/>
    </location>
</feature>
<protein>
    <submittedName>
        <fullName evidence="2">Uncharacterized protein</fullName>
    </submittedName>
</protein>
<evidence type="ECO:0000313" key="2">
    <source>
        <dbReference type="EMBL" id="KAK7946698.1"/>
    </source>
</evidence>
<gene>
    <name evidence="2" type="ORF">PG986_011019</name>
</gene>